<feature type="domain" description="Major facilitator superfamily (MFS) profile" evidence="8">
    <location>
        <begin position="1"/>
        <end position="382"/>
    </location>
</feature>
<dbReference type="SUPFAM" id="SSF103473">
    <property type="entry name" value="MFS general substrate transporter"/>
    <property type="match status" value="1"/>
</dbReference>
<keyword evidence="6 7" id="KW-0472">Membrane</keyword>
<sequence>MTLGNSMLIPILPALAEELQVSPFQISLIITLYSLVAIVLIPVAGYLSDRFGRKKILIPGLLLAGAGGAVCGLASILPGNGYHIMLWGRLLQGVGAAGAAPIVLPLVGDLFQQEKEVSAGLGVIETANTFGKVLSPIVGSLLALISWYTPFYAIPALCLLSVLLVGILVKAPRKDKPEPVVSFASFRRSIRELFREKGSWLGAVFAAGGICMFVVFAALFYLSNLLEDRYGIKGVYKGCLLAFPLAALCLSSYVTGKIIGENKPLMKWVTLGGLVVMSVALLICGWTEPESLIYLLLLLGLAGIGIGASLPSLDALITEGIEKEQRGTITSIYSSMRFIGVAVGPPAASLLMNMSSRWLFYPISAASALAALLALLAIRPGKQKAPA</sequence>
<dbReference type="EMBL" id="SMRT01000002">
    <property type="protein sequence ID" value="TDF99865.1"/>
    <property type="molecule type" value="Genomic_DNA"/>
</dbReference>
<dbReference type="InterPro" id="IPR005829">
    <property type="entry name" value="Sugar_transporter_CS"/>
</dbReference>
<evidence type="ECO:0000256" key="2">
    <source>
        <dbReference type="ARBA" id="ARBA00022448"/>
    </source>
</evidence>
<evidence type="ECO:0000313" key="10">
    <source>
        <dbReference type="Proteomes" id="UP000295636"/>
    </source>
</evidence>
<evidence type="ECO:0000313" key="9">
    <source>
        <dbReference type="EMBL" id="TDF99865.1"/>
    </source>
</evidence>
<protein>
    <submittedName>
        <fullName evidence="9">MFS transporter</fullName>
    </submittedName>
</protein>
<evidence type="ECO:0000256" key="6">
    <source>
        <dbReference type="ARBA" id="ARBA00023136"/>
    </source>
</evidence>
<dbReference type="PANTHER" id="PTHR43124:SF3">
    <property type="entry name" value="CHLORAMPHENICOL EFFLUX PUMP RV0191"/>
    <property type="match status" value="1"/>
</dbReference>
<dbReference type="CDD" id="cd17474">
    <property type="entry name" value="MFS_YfmO_like"/>
    <property type="match status" value="1"/>
</dbReference>
<dbReference type="AlphaFoldDB" id="A0A4R5KXD9"/>
<dbReference type="PROSITE" id="PS50850">
    <property type="entry name" value="MFS"/>
    <property type="match status" value="1"/>
</dbReference>
<keyword evidence="2" id="KW-0813">Transport</keyword>
<proteinExistence type="predicted"/>
<dbReference type="Proteomes" id="UP000295636">
    <property type="component" value="Unassembled WGS sequence"/>
</dbReference>
<comment type="caution">
    <text evidence="9">The sequence shown here is derived from an EMBL/GenBank/DDBJ whole genome shotgun (WGS) entry which is preliminary data.</text>
</comment>
<evidence type="ECO:0000256" key="5">
    <source>
        <dbReference type="ARBA" id="ARBA00022989"/>
    </source>
</evidence>
<dbReference type="InterPro" id="IPR020846">
    <property type="entry name" value="MFS_dom"/>
</dbReference>
<dbReference type="PANTHER" id="PTHR43124">
    <property type="entry name" value="PURINE EFFLUX PUMP PBUE"/>
    <property type="match status" value="1"/>
</dbReference>
<dbReference type="OrthoDB" id="2986280at2"/>
<feature type="transmembrane region" description="Helical" evidence="7">
    <location>
        <begin position="200"/>
        <end position="222"/>
    </location>
</feature>
<name>A0A4R5KXD9_9BACL</name>
<dbReference type="GO" id="GO:0005886">
    <property type="term" value="C:plasma membrane"/>
    <property type="evidence" value="ECO:0007669"/>
    <property type="project" value="UniProtKB-SubCell"/>
</dbReference>
<feature type="transmembrane region" description="Helical" evidence="7">
    <location>
        <begin position="56"/>
        <end position="78"/>
    </location>
</feature>
<evidence type="ECO:0000256" key="3">
    <source>
        <dbReference type="ARBA" id="ARBA00022475"/>
    </source>
</evidence>
<dbReference type="InterPro" id="IPR011701">
    <property type="entry name" value="MFS"/>
</dbReference>
<feature type="transmembrane region" description="Helical" evidence="7">
    <location>
        <begin position="334"/>
        <end position="352"/>
    </location>
</feature>
<evidence type="ECO:0000256" key="4">
    <source>
        <dbReference type="ARBA" id="ARBA00022692"/>
    </source>
</evidence>
<dbReference type="GO" id="GO:0022857">
    <property type="term" value="F:transmembrane transporter activity"/>
    <property type="evidence" value="ECO:0007669"/>
    <property type="project" value="InterPro"/>
</dbReference>
<keyword evidence="3" id="KW-1003">Cell membrane</keyword>
<feature type="transmembrane region" description="Helical" evidence="7">
    <location>
        <begin position="26"/>
        <end position="47"/>
    </location>
</feature>
<dbReference type="Gene3D" id="1.20.1250.20">
    <property type="entry name" value="MFS general substrate transporter like domains"/>
    <property type="match status" value="1"/>
</dbReference>
<accession>A0A4R5KXD9</accession>
<keyword evidence="10" id="KW-1185">Reference proteome</keyword>
<feature type="transmembrane region" description="Helical" evidence="7">
    <location>
        <begin position="292"/>
        <end position="313"/>
    </location>
</feature>
<dbReference type="PROSITE" id="PS00216">
    <property type="entry name" value="SUGAR_TRANSPORT_1"/>
    <property type="match status" value="1"/>
</dbReference>
<comment type="subcellular location">
    <subcellularLocation>
        <location evidence="1">Cell membrane</location>
        <topology evidence="1">Multi-pass membrane protein</topology>
    </subcellularLocation>
</comment>
<dbReference type="PROSITE" id="PS00217">
    <property type="entry name" value="SUGAR_TRANSPORT_2"/>
    <property type="match status" value="1"/>
</dbReference>
<dbReference type="InterPro" id="IPR050189">
    <property type="entry name" value="MFS_Efflux_Transporters"/>
</dbReference>
<evidence type="ECO:0000256" key="7">
    <source>
        <dbReference type="SAM" id="Phobius"/>
    </source>
</evidence>
<feature type="transmembrane region" description="Helical" evidence="7">
    <location>
        <begin position="268"/>
        <end position="286"/>
    </location>
</feature>
<dbReference type="InterPro" id="IPR036259">
    <property type="entry name" value="MFS_trans_sf"/>
</dbReference>
<gene>
    <name evidence="9" type="ORF">E1757_07610</name>
</gene>
<feature type="transmembrane region" description="Helical" evidence="7">
    <location>
        <begin position="151"/>
        <end position="169"/>
    </location>
</feature>
<evidence type="ECO:0000259" key="8">
    <source>
        <dbReference type="PROSITE" id="PS50850"/>
    </source>
</evidence>
<feature type="transmembrane region" description="Helical" evidence="7">
    <location>
        <begin position="358"/>
        <end position="378"/>
    </location>
</feature>
<organism evidence="9 10">
    <name type="scientific">Paenibacillus piri</name>
    <dbReference type="NCBI Taxonomy" id="2547395"/>
    <lineage>
        <taxon>Bacteria</taxon>
        <taxon>Bacillati</taxon>
        <taxon>Bacillota</taxon>
        <taxon>Bacilli</taxon>
        <taxon>Bacillales</taxon>
        <taxon>Paenibacillaceae</taxon>
        <taxon>Paenibacillus</taxon>
    </lineage>
</organism>
<reference evidence="9 10" key="1">
    <citation type="submission" date="2019-03" db="EMBL/GenBank/DDBJ databases">
        <title>This is whole genome sequence of Paenibacillus sp MS74 strain.</title>
        <authorList>
            <person name="Trinh H.N."/>
        </authorList>
    </citation>
    <scope>NUCLEOTIDE SEQUENCE [LARGE SCALE GENOMIC DNA]</scope>
    <source>
        <strain evidence="9 10">MS74</strain>
    </source>
</reference>
<evidence type="ECO:0000256" key="1">
    <source>
        <dbReference type="ARBA" id="ARBA00004651"/>
    </source>
</evidence>
<dbReference type="Pfam" id="PF07690">
    <property type="entry name" value="MFS_1"/>
    <property type="match status" value="2"/>
</dbReference>
<keyword evidence="4 7" id="KW-0812">Transmembrane</keyword>
<keyword evidence="5 7" id="KW-1133">Transmembrane helix</keyword>
<feature type="transmembrane region" description="Helical" evidence="7">
    <location>
        <begin position="234"/>
        <end position="256"/>
    </location>
</feature>